<feature type="domain" description="CBS" evidence="10">
    <location>
        <begin position="640"/>
        <end position="689"/>
    </location>
</feature>
<evidence type="ECO:0000259" key="10">
    <source>
        <dbReference type="PROSITE" id="PS51371"/>
    </source>
</evidence>
<evidence type="ECO:0000313" key="12">
    <source>
        <dbReference type="Proteomes" id="UP000001901"/>
    </source>
</evidence>
<dbReference type="SMART" id="SM00116">
    <property type="entry name" value="CBS"/>
    <property type="match status" value="3"/>
</dbReference>
<evidence type="ECO:0000256" key="3">
    <source>
        <dbReference type="ARBA" id="ARBA00022475"/>
    </source>
</evidence>
<feature type="transmembrane region" description="Helical" evidence="8">
    <location>
        <begin position="189"/>
        <end position="213"/>
    </location>
</feature>
<dbReference type="InterPro" id="IPR036259">
    <property type="entry name" value="MFS_trans_sf"/>
</dbReference>
<evidence type="ECO:0000259" key="9">
    <source>
        <dbReference type="PROSITE" id="PS50850"/>
    </source>
</evidence>
<dbReference type="Pfam" id="PF00571">
    <property type="entry name" value="CBS"/>
    <property type="match status" value="3"/>
</dbReference>
<dbReference type="CDD" id="cd02205">
    <property type="entry name" value="CBS_pair_SF"/>
    <property type="match status" value="1"/>
</dbReference>
<dbReference type="InterPro" id="IPR020846">
    <property type="entry name" value="MFS_dom"/>
</dbReference>
<keyword evidence="4 8" id="KW-0812">Transmembrane</keyword>
<dbReference type="PROSITE" id="PS50850">
    <property type="entry name" value="MFS"/>
    <property type="match status" value="1"/>
</dbReference>
<dbReference type="SUPFAM" id="SSF103473">
    <property type="entry name" value="MFS general substrate transporter"/>
    <property type="match status" value="1"/>
</dbReference>
<dbReference type="InterPro" id="IPR000644">
    <property type="entry name" value="CBS_dom"/>
</dbReference>
<evidence type="ECO:0000256" key="6">
    <source>
        <dbReference type="ARBA" id="ARBA00023136"/>
    </source>
</evidence>
<dbReference type="GeneID" id="8739814"/>
<keyword evidence="2" id="KW-0813">Transport</keyword>
<evidence type="ECO:0000256" key="1">
    <source>
        <dbReference type="ARBA" id="ARBA00004651"/>
    </source>
</evidence>
<dbReference type="EMBL" id="CP001857">
    <property type="protein sequence ID" value="ADB58191.1"/>
    <property type="molecule type" value="Genomic_DNA"/>
</dbReference>
<evidence type="ECO:0000256" key="8">
    <source>
        <dbReference type="SAM" id="Phobius"/>
    </source>
</evidence>
<accession>D2RDJ7</accession>
<keyword evidence="7" id="KW-0129">CBS domain</keyword>
<feature type="transmembrane region" description="Helical" evidence="8">
    <location>
        <begin position="53"/>
        <end position="76"/>
    </location>
</feature>
<feature type="transmembrane region" description="Helical" evidence="8">
    <location>
        <begin position="408"/>
        <end position="429"/>
    </location>
</feature>
<evidence type="ECO:0000313" key="11">
    <source>
        <dbReference type="EMBL" id="ADB58191.1"/>
    </source>
</evidence>
<keyword evidence="3" id="KW-1003">Cell membrane</keyword>
<sequence length="689" mass="75460">MEPKLDIEFKGKEIARTVGIAWAGALLEWVDFYTYALLAGIVAHVFFPEWDPIAQLLASFGALALGFLFRPLGALIFGRIGDIYGRKVAFVAAAFTMLAGTLGIGILPGYAQIGILASVLVFVLRIIQGLALGGGFGATIVYLGESIPEKRRGFFTGFLFTTAPLGIAIVAAMISIIGSYFGADALNEWAWRIVFILSGLIVTIVALIMHFFYKETPVFTMLKTIRKTTSAPIRELFSDPKARFLVLLAWIGVIGAHGPIWYTNQLISKYYMTWHGVSEVTASTILSICTLLSAWAYIVFGALSDKIGRRKILLFGIYGNALAFIPVFWFMREAALAGNLPMLWILTYTLTFLNGIGYSGAMSAYLLELFPARIRLTATAFTYNLGYGITGGLTPLIITAIYRYIGDWYYSVISWSVVAPIVMGLFFVLKGWETLGTRIWEELSAGKFAKQALIVNNISLRELAKKLAENGYRSAVAVCGSSVKVIGEKTILRALAKGIDLDAKVCDVGIDVRCCDVREPLPIVLETMEAYNVRDVPVCSNGRIVGYIDARELLAETVGLRALAGKKIAERYRLKDIAKKPITIKSNATLAEAIRVMAENNIGILPIVNNGKLVAVFSERDAVRAIANGASLEDNVMNYATKNPKVVRSSDPVKVAIELMLNLNVRHVIGVENDRPRCVASVRDILQII</sequence>
<dbReference type="InterPro" id="IPR005829">
    <property type="entry name" value="Sugar_transporter_CS"/>
</dbReference>
<dbReference type="RefSeq" id="WP_012940527.1">
    <property type="nucleotide sequence ID" value="NC_013741.1"/>
</dbReference>
<feature type="transmembrane region" description="Helical" evidence="8">
    <location>
        <begin position="343"/>
        <end position="367"/>
    </location>
</feature>
<keyword evidence="12" id="KW-1185">Reference proteome</keyword>
<dbReference type="eggNOG" id="arCOG00632">
    <property type="taxonomic scope" value="Archaea"/>
</dbReference>
<gene>
    <name evidence="11" type="ordered locus">Arcpr_1134</name>
</gene>
<protein>
    <submittedName>
        <fullName evidence="11">Signal transduction protein with CBS domains</fullName>
    </submittedName>
</protein>
<dbReference type="GO" id="GO:0022857">
    <property type="term" value="F:transmembrane transporter activity"/>
    <property type="evidence" value="ECO:0007669"/>
    <property type="project" value="InterPro"/>
</dbReference>
<dbReference type="KEGG" id="apo:Arcpr_1134"/>
<feature type="transmembrane region" description="Helical" evidence="8">
    <location>
        <begin position="88"/>
        <end position="107"/>
    </location>
</feature>
<evidence type="ECO:0000256" key="5">
    <source>
        <dbReference type="ARBA" id="ARBA00022989"/>
    </source>
</evidence>
<dbReference type="GO" id="GO:0005886">
    <property type="term" value="C:plasma membrane"/>
    <property type="evidence" value="ECO:0007669"/>
    <property type="project" value="UniProtKB-SubCell"/>
</dbReference>
<proteinExistence type="predicted"/>
<dbReference type="PROSITE" id="PS51371">
    <property type="entry name" value="CBS"/>
    <property type="match status" value="2"/>
</dbReference>
<keyword evidence="6 8" id="KW-0472">Membrane</keyword>
<dbReference type="PaxDb" id="572546-Arcpr_1134"/>
<dbReference type="PANTHER" id="PTHR43045:SF1">
    <property type="entry name" value="SHIKIMATE TRANSPORTER"/>
    <property type="match status" value="1"/>
</dbReference>
<feature type="domain" description="CBS" evidence="10">
    <location>
        <begin position="577"/>
        <end position="632"/>
    </location>
</feature>
<dbReference type="PANTHER" id="PTHR43045">
    <property type="entry name" value="SHIKIMATE TRANSPORTER"/>
    <property type="match status" value="1"/>
</dbReference>
<dbReference type="STRING" id="572546.Arcpr_1134"/>
<dbReference type="PROSITE" id="PS00217">
    <property type="entry name" value="SUGAR_TRANSPORT_2"/>
    <property type="match status" value="1"/>
</dbReference>
<dbReference type="HOGENOM" id="CLU_001265_49_0_2"/>
<feature type="transmembrane region" description="Helical" evidence="8">
    <location>
        <begin position="312"/>
        <end position="331"/>
    </location>
</feature>
<feature type="domain" description="Major facilitator superfamily (MFS) profile" evidence="9">
    <location>
        <begin position="17"/>
        <end position="432"/>
    </location>
</feature>
<organism evidence="11 12">
    <name type="scientific">Archaeoglobus profundus (strain DSM 5631 / JCM 9629 / NBRC 100127 / Av18)</name>
    <dbReference type="NCBI Taxonomy" id="572546"/>
    <lineage>
        <taxon>Archaea</taxon>
        <taxon>Methanobacteriati</taxon>
        <taxon>Methanobacteriota</taxon>
        <taxon>Archaeoglobi</taxon>
        <taxon>Archaeoglobales</taxon>
        <taxon>Archaeoglobaceae</taxon>
        <taxon>Archaeoglobus</taxon>
    </lineage>
</organism>
<dbReference type="AlphaFoldDB" id="D2RDJ7"/>
<dbReference type="SUPFAM" id="SSF54631">
    <property type="entry name" value="CBS-domain pair"/>
    <property type="match status" value="2"/>
</dbReference>
<evidence type="ECO:0000256" key="7">
    <source>
        <dbReference type="PROSITE-ProRule" id="PRU00703"/>
    </source>
</evidence>
<evidence type="ECO:0000256" key="4">
    <source>
        <dbReference type="ARBA" id="ARBA00022692"/>
    </source>
</evidence>
<dbReference type="InterPro" id="IPR046342">
    <property type="entry name" value="CBS_dom_sf"/>
</dbReference>
<comment type="subcellular location">
    <subcellularLocation>
        <location evidence="1">Cell membrane</location>
        <topology evidence="1">Multi-pass membrane protein</topology>
    </subcellularLocation>
</comment>
<dbReference type="Gene3D" id="3.10.580.10">
    <property type="entry name" value="CBS-domain"/>
    <property type="match status" value="2"/>
</dbReference>
<reference evidence="11 12" key="1">
    <citation type="journal article" date="2010" name="Stand. Genomic Sci.">
        <title>Complete genome sequence of Archaeoglobus profundus type strain (AV18).</title>
        <authorList>
            <person name="von Jan M."/>
            <person name="Lapidus A."/>
            <person name="Del Rio T.G."/>
            <person name="Copeland A."/>
            <person name="Tice H."/>
            <person name="Cheng J.F."/>
            <person name="Lucas S."/>
            <person name="Chen F."/>
            <person name="Nolan M."/>
            <person name="Goodwin L."/>
            <person name="Han C."/>
            <person name="Pitluck S."/>
            <person name="Liolios K."/>
            <person name="Ivanova N."/>
            <person name="Mavromatis K."/>
            <person name="Ovchinnikova G."/>
            <person name="Chertkov O."/>
            <person name="Pati A."/>
            <person name="Chen A."/>
            <person name="Palaniappan K."/>
            <person name="Land M."/>
            <person name="Hauser L."/>
            <person name="Chang Y.J."/>
            <person name="Jeffries C.D."/>
            <person name="Saunders E."/>
            <person name="Brettin T."/>
            <person name="Detter J.C."/>
            <person name="Chain P."/>
            <person name="Eichinger K."/>
            <person name="Huber H."/>
            <person name="Spring S."/>
            <person name="Rohde M."/>
            <person name="Goker M."/>
            <person name="Wirth R."/>
            <person name="Woyke T."/>
            <person name="Bristow J."/>
            <person name="Eisen J.A."/>
            <person name="Markowitz V."/>
            <person name="Hugenholtz P."/>
            <person name="Kyrpides N.C."/>
            <person name="Klenk H.P."/>
        </authorList>
    </citation>
    <scope>NUCLEOTIDE SEQUENCE [LARGE SCALE GENOMIC DNA]</scope>
    <source>
        <strain evidence="12">DSM 5631 / JCM 9629 / NBRC 100127 / Av18</strain>
    </source>
</reference>
<feature type="transmembrane region" description="Helical" evidence="8">
    <location>
        <begin position="113"/>
        <end position="143"/>
    </location>
</feature>
<feature type="transmembrane region" description="Helical" evidence="8">
    <location>
        <begin position="155"/>
        <end position="183"/>
    </location>
</feature>
<dbReference type="OrthoDB" id="43333at2157"/>
<keyword evidence="5 8" id="KW-1133">Transmembrane helix</keyword>
<dbReference type="Pfam" id="PF07690">
    <property type="entry name" value="MFS_1"/>
    <property type="match status" value="1"/>
</dbReference>
<dbReference type="eggNOG" id="arCOG00600">
    <property type="taxonomic scope" value="Archaea"/>
</dbReference>
<dbReference type="Proteomes" id="UP000001901">
    <property type="component" value="Chromosome"/>
</dbReference>
<feature type="transmembrane region" description="Helical" evidence="8">
    <location>
        <begin position="379"/>
        <end position="402"/>
    </location>
</feature>
<evidence type="ECO:0000256" key="2">
    <source>
        <dbReference type="ARBA" id="ARBA00022448"/>
    </source>
</evidence>
<name>D2RDJ7_ARCPA</name>
<dbReference type="InterPro" id="IPR011701">
    <property type="entry name" value="MFS"/>
</dbReference>
<feature type="transmembrane region" description="Helical" evidence="8">
    <location>
        <begin position="282"/>
        <end position="300"/>
    </location>
</feature>
<feature type="transmembrane region" description="Helical" evidence="8">
    <location>
        <begin position="244"/>
        <end position="262"/>
    </location>
</feature>
<feature type="transmembrane region" description="Helical" evidence="8">
    <location>
        <begin position="20"/>
        <end position="47"/>
    </location>
</feature>
<dbReference type="CDD" id="cd09836">
    <property type="entry name" value="CBS_pair_arch"/>
    <property type="match status" value="1"/>
</dbReference>
<dbReference type="Gene3D" id="1.20.1250.20">
    <property type="entry name" value="MFS general substrate transporter like domains"/>
    <property type="match status" value="2"/>
</dbReference>